<feature type="domain" description="Alpha-glucan water dikinase-like N-terminal Ig-like" evidence="14">
    <location>
        <begin position="559"/>
        <end position="654"/>
    </location>
</feature>
<dbReference type="Pfam" id="PF22973">
    <property type="entry name" value="GWD1_pHisD"/>
    <property type="match status" value="1"/>
</dbReference>
<feature type="domain" description="Alpha-glucan water dikinase-like N-terminal Ig-like" evidence="14">
    <location>
        <begin position="232"/>
        <end position="329"/>
    </location>
</feature>
<comment type="cofactor">
    <cofactor evidence="1">
        <name>Mg(2+)</name>
        <dbReference type="ChEBI" id="CHEBI:18420"/>
    </cofactor>
</comment>
<evidence type="ECO:0000256" key="7">
    <source>
        <dbReference type="ARBA" id="ARBA00022777"/>
    </source>
</evidence>
<dbReference type="GO" id="GO:0016301">
    <property type="term" value="F:kinase activity"/>
    <property type="evidence" value="ECO:0007669"/>
    <property type="project" value="UniProtKB-KW"/>
</dbReference>
<dbReference type="PANTHER" id="PTHR46999">
    <property type="entry name" value="ALPHA-GLUCAN WATER DIKINASE 1, CHLOROPLASTIC-RELATED"/>
    <property type="match status" value="1"/>
</dbReference>
<feature type="domain" description="Alpha-glucan water dikinase phosphohistidine-like" evidence="13">
    <location>
        <begin position="1200"/>
        <end position="1309"/>
    </location>
</feature>
<keyword evidence="9" id="KW-0460">Magnesium</keyword>
<evidence type="ECO:0000256" key="8">
    <source>
        <dbReference type="ARBA" id="ARBA00022840"/>
    </source>
</evidence>
<dbReference type="InterPro" id="IPR013815">
    <property type="entry name" value="ATP_grasp_subdomain_1"/>
</dbReference>
<dbReference type="InterPro" id="IPR054481">
    <property type="entry name" value="GWD1_pHisD"/>
</dbReference>
<dbReference type="GO" id="GO:0005524">
    <property type="term" value="F:ATP binding"/>
    <property type="evidence" value="ECO:0007669"/>
    <property type="project" value="UniProtKB-KW"/>
</dbReference>
<keyword evidence="8" id="KW-0067">ATP-binding</keyword>
<evidence type="ECO:0000256" key="1">
    <source>
        <dbReference type="ARBA" id="ARBA00001946"/>
    </source>
</evidence>
<keyword evidence="10" id="KW-0119">Carbohydrate metabolism</keyword>
<keyword evidence="7" id="KW-0418">Kinase</keyword>
<dbReference type="GO" id="GO:0046872">
    <property type="term" value="F:metal ion binding"/>
    <property type="evidence" value="ECO:0007669"/>
    <property type="project" value="UniProtKB-KW"/>
</dbReference>
<comment type="subunit">
    <text evidence="3">Homodimer.</text>
</comment>
<keyword evidence="6" id="KW-0547">Nucleotide-binding</keyword>
<accession>A0AAW1SCC7</accession>
<dbReference type="Gene3D" id="3.30.1490.20">
    <property type="entry name" value="ATP-grasp fold, A domain"/>
    <property type="match status" value="1"/>
</dbReference>
<evidence type="ECO:0000259" key="12">
    <source>
        <dbReference type="Pfam" id="PF01326"/>
    </source>
</evidence>
<reference evidence="15 16" key="1">
    <citation type="journal article" date="2024" name="Nat. Commun.">
        <title>Phylogenomics reveals the evolutionary origins of lichenization in chlorophyte algae.</title>
        <authorList>
            <person name="Puginier C."/>
            <person name="Libourel C."/>
            <person name="Otte J."/>
            <person name="Skaloud P."/>
            <person name="Haon M."/>
            <person name="Grisel S."/>
            <person name="Petersen M."/>
            <person name="Berrin J.G."/>
            <person name="Delaux P.M."/>
            <person name="Dal Grande F."/>
            <person name="Keller J."/>
        </authorList>
    </citation>
    <scope>NUCLEOTIDE SEQUENCE [LARGE SCALE GENOMIC DNA]</scope>
    <source>
        <strain evidence="15 16">SAG 2145</strain>
    </source>
</reference>
<evidence type="ECO:0000259" key="13">
    <source>
        <dbReference type="Pfam" id="PF22973"/>
    </source>
</evidence>
<keyword evidence="16" id="KW-1185">Reference proteome</keyword>
<dbReference type="Gene3D" id="3.30.470.20">
    <property type="entry name" value="ATP-grasp fold, B domain"/>
    <property type="match status" value="1"/>
</dbReference>
<evidence type="ECO:0000313" key="16">
    <source>
        <dbReference type="Proteomes" id="UP001438707"/>
    </source>
</evidence>
<evidence type="ECO:0000256" key="10">
    <source>
        <dbReference type="ARBA" id="ARBA00023277"/>
    </source>
</evidence>
<evidence type="ECO:0000256" key="2">
    <source>
        <dbReference type="ARBA" id="ARBA00007837"/>
    </source>
</evidence>
<evidence type="ECO:0000256" key="6">
    <source>
        <dbReference type="ARBA" id="ARBA00022741"/>
    </source>
</evidence>
<evidence type="ECO:0000256" key="5">
    <source>
        <dbReference type="ARBA" id="ARBA00022723"/>
    </source>
</evidence>
<dbReference type="Pfam" id="PF23166">
    <property type="entry name" value="Ig_N_CWD1"/>
    <property type="match status" value="2"/>
</dbReference>
<dbReference type="Proteomes" id="UP001438707">
    <property type="component" value="Unassembled WGS sequence"/>
</dbReference>
<evidence type="ECO:0000256" key="3">
    <source>
        <dbReference type="ARBA" id="ARBA00011738"/>
    </source>
</evidence>
<evidence type="ECO:0000259" key="14">
    <source>
        <dbReference type="Pfam" id="PF23166"/>
    </source>
</evidence>
<evidence type="ECO:0008006" key="17">
    <source>
        <dbReference type="Google" id="ProtNLM"/>
    </source>
</evidence>
<evidence type="ECO:0000256" key="11">
    <source>
        <dbReference type="SAM" id="MobiDB-lite"/>
    </source>
</evidence>
<dbReference type="Pfam" id="PF01326">
    <property type="entry name" value="PPDK_N"/>
    <property type="match status" value="1"/>
</dbReference>
<keyword evidence="5" id="KW-0479">Metal-binding</keyword>
<dbReference type="SUPFAM" id="SSF52009">
    <property type="entry name" value="Phosphohistidine domain"/>
    <property type="match status" value="1"/>
</dbReference>
<evidence type="ECO:0000256" key="9">
    <source>
        <dbReference type="ARBA" id="ARBA00022842"/>
    </source>
</evidence>
<feature type="domain" description="Pyruvate phosphate dikinase AMP/ATP-binding" evidence="12">
    <location>
        <begin position="1455"/>
        <end position="1686"/>
    </location>
</feature>
<comment type="similarity">
    <text evidence="2">Belongs to the PEP-utilizing enzyme family.</text>
</comment>
<dbReference type="InterPro" id="IPR002192">
    <property type="entry name" value="PPDK_AMP/ATP-bd"/>
</dbReference>
<dbReference type="InterPro" id="IPR056301">
    <property type="entry name" value="GWD-like_N_Ig"/>
</dbReference>
<feature type="region of interest" description="Disordered" evidence="11">
    <location>
        <begin position="670"/>
        <end position="719"/>
    </location>
</feature>
<protein>
    <recommendedName>
        <fullName evidence="17">Pyruvate phosphate dikinase AMP/ATP-binding domain-containing protein</fullName>
    </recommendedName>
</protein>
<dbReference type="InterPro" id="IPR036637">
    <property type="entry name" value="Phosphohistidine_dom_sf"/>
</dbReference>
<name>A0AAW1SCC7_9CHLO</name>
<comment type="caution">
    <text evidence="15">The sequence shown here is derived from an EMBL/GenBank/DDBJ whole genome shotgun (WGS) entry which is preliminary data.</text>
</comment>
<dbReference type="EMBL" id="JALJOS010000002">
    <property type="protein sequence ID" value="KAK9843302.1"/>
    <property type="molecule type" value="Genomic_DNA"/>
</dbReference>
<feature type="region of interest" description="Disordered" evidence="11">
    <location>
        <begin position="424"/>
        <end position="452"/>
    </location>
</feature>
<keyword evidence="4" id="KW-0808">Transferase</keyword>
<evidence type="ECO:0000313" key="15">
    <source>
        <dbReference type="EMBL" id="KAK9843302.1"/>
    </source>
</evidence>
<dbReference type="SUPFAM" id="SSF56059">
    <property type="entry name" value="Glutathione synthetase ATP-binding domain-like"/>
    <property type="match status" value="1"/>
</dbReference>
<dbReference type="PANTHER" id="PTHR46999:SF1">
    <property type="entry name" value="ALPHA-GLUCAN WATER DIKINASE 1, CHLOROPLASTIC"/>
    <property type="match status" value="1"/>
</dbReference>
<gene>
    <name evidence="15" type="ORF">WJX74_010066</name>
</gene>
<proteinExistence type="inferred from homology"/>
<evidence type="ECO:0000256" key="4">
    <source>
        <dbReference type="ARBA" id="ARBA00022679"/>
    </source>
</evidence>
<organism evidence="15 16">
    <name type="scientific">Apatococcus lobatus</name>
    <dbReference type="NCBI Taxonomy" id="904363"/>
    <lineage>
        <taxon>Eukaryota</taxon>
        <taxon>Viridiplantae</taxon>
        <taxon>Chlorophyta</taxon>
        <taxon>core chlorophytes</taxon>
        <taxon>Trebouxiophyceae</taxon>
        <taxon>Chlorellales</taxon>
        <taxon>Chlorellaceae</taxon>
        <taxon>Apatococcus</taxon>
    </lineage>
</organism>
<sequence length="1687" mass="180852">MRLDIADPGVGLKAAATPTLDRARQQALSARFPSHQLVRWLPKGPQASRLLSSVLLRAAATETSEPRLRTEEEWRSLETQASESVSLASELIPALSKAEEKARFARITSDIASRLAGEADGRAREVQPKAVQALEGLKKQVQEWQGTGSGTSAQDLHSLASSRLGAWCAMHVDDATSYQEVDSQEVAIGGLEGPATLAAEIAAAEVDGKQYAVVAIAIGEEGTSKGQLAGTHLHWGCCQQEGSGWKPPPPGWHTDPNVSHPKGSAWETPFALYAPKKDDGSADAASGAYVLALQLPLKDVLRGGGIEFILKRDRQPEWVSNVHRRNFFVCIAKAADFFDKPQEAANDKAEDMKVPAESPAWVVLDAAEGRTTPGQARSPGNLRQQLEALAQLLESPPPAAEGNGKVAALTSEMQQVANHVSAAEEATEEAREGQEIASSSAREVQQAEQELREAQAKAEAAILAARQNTARLKGKNEEVSLEDLLCITKERLKHLTTAGPLTSAEGTIQGPEPVEFSARMDGLLGHVAGHAKLSKDESGKPTAVVAIAMAESFPDGLLHDAKLHWGTCLHEESGWERAPKGWKAFPEGSHEAGGVATETPFERVDLPDGSSNAHSAAYAATVQLPLDSGMVGALSFVIHAPGGRWVACNQANSRQDFFFSLSPLMKAVRKEQKENAAKKNRKSPAASSKSEGLPADSSEIEGAPAAPDQDLSREGGLGSSNWRGAPNHDFIHSLAAQEPKAERSLMHRFNTGQDMLERALALPSEEERQGGLAALVVWLRFSAARLLTWNRNYNIKPREISAAQERLTRSLVETLETKPELHDLVMLAMGAVGRGGEGNEGQRIRDEILTVQSRNHAKGGMMEEWHQKLHNNSSPDDIIICQALLAYLHSDLDITQYWATLSAGNVTKERMAGYDRAIRSEPRFEPSQKAGLIRDLTAYLRTLQAVHGGSDLRSAAATVLGFQREARKGRAVAVEPVPNVATPGLRRLLDLCTSQQSSSETSMDSTDQAGQALRSVKLMVDARLQLVPVIKAGNSACGNRLRDVLYLDLALEGTVRTIIEAHMAFIRQIAQSPEGLSQLALLTTWALQQACLSFGSTQELDLILKGFQAAARRGMQDRGGQMRAYAAAERLSRALGDISQVFLECLRPTAEALGSKLGIPQETCLLFPEEVVRGTMAAPLSQLLAILDTALRSALGLGAWRILSRGHATASPVMGTVVHAASLAAVQHQSFQQPTLLIARHVNGEEEVPLGVVGVVTGDQPDALCHAAVRARCAGIPMACCLEAAQLDSMRSLQGRLMTLHISQDGQTVSMLPAEQPPGAAASLPERKAALPSLSAPTWMGRYAIPAQDFGAGQVGAKSMNLSQLKGHLPDWIHLPASAALPFGTFEAALGDSRNAEAAAEIHRLQQQLQGNGTVLSDSLGAVRAAVLRLVAPAELLPQLEQALQDAGLPRLERKQQQAAWQAIKRVWASQWNDRAVVSMRRAGLDPAGLRMAVLCQATLPARYAFVSHTSNPLTGDPTEIYAEVVQGLGETLVGNFPGSAFSFVASKDQLPSSSDDPIGLKASSLAESGITIMGFPSKSFAMQPPGSNKDGSSFIFRSDSNGEDLEGFAGAGLFDSVQMSHPELVAADYSHDALFEEDEVQSHICLKIAQASRLVAEHFGPGQHQDIEGVLTSDQRVWIVQTRPQA</sequence>